<dbReference type="AlphaFoldDB" id="G3ALQ6"/>
<evidence type="ECO:0008006" key="3">
    <source>
        <dbReference type="Google" id="ProtNLM"/>
    </source>
</evidence>
<evidence type="ECO:0000313" key="1">
    <source>
        <dbReference type="EMBL" id="EGW33299.1"/>
    </source>
</evidence>
<dbReference type="EMBL" id="GL996501">
    <property type="protein sequence ID" value="EGW33299.1"/>
    <property type="molecule type" value="Genomic_DNA"/>
</dbReference>
<dbReference type="InterPro" id="IPR021036">
    <property type="entry name" value="Ribosomal_mS45"/>
</dbReference>
<proteinExistence type="predicted"/>
<dbReference type="FunCoup" id="G3ALQ6">
    <property type="interactions" value="126"/>
</dbReference>
<protein>
    <recommendedName>
        <fullName evidence="3">37S ribosomal protein S35, mitochondrial</fullName>
    </recommendedName>
</protein>
<accession>G3ALQ6</accession>
<dbReference type="Pfam" id="PF12298">
    <property type="entry name" value="Bot1p"/>
    <property type="match status" value="1"/>
</dbReference>
<gene>
    <name evidence="1" type="ORF">SPAPADRAFT_60637</name>
</gene>
<organism evidence="2">
    <name type="scientific">Spathaspora passalidarum (strain NRRL Y-27907 / 11-Y1)</name>
    <dbReference type="NCBI Taxonomy" id="619300"/>
    <lineage>
        <taxon>Eukaryota</taxon>
        <taxon>Fungi</taxon>
        <taxon>Dikarya</taxon>
        <taxon>Ascomycota</taxon>
        <taxon>Saccharomycotina</taxon>
        <taxon>Pichiomycetes</taxon>
        <taxon>Debaryomycetaceae</taxon>
        <taxon>Spathaspora</taxon>
    </lineage>
</organism>
<dbReference type="RefSeq" id="XP_007374814.1">
    <property type="nucleotide sequence ID" value="XM_007374752.1"/>
</dbReference>
<keyword evidence="2" id="KW-1185">Reference proteome</keyword>
<dbReference type="InParanoid" id="G3ALQ6"/>
<dbReference type="KEGG" id="spaa:SPAPADRAFT_60637"/>
<dbReference type="PANTHER" id="PTHR28158:SF1">
    <property type="entry name" value="SMALL RIBOSOMAL SUBUNIT PROTEIN MS45"/>
    <property type="match status" value="1"/>
</dbReference>
<dbReference type="GeneID" id="18873500"/>
<dbReference type="GO" id="GO:0005763">
    <property type="term" value="C:mitochondrial small ribosomal subunit"/>
    <property type="evidence" value="ECO:0007669"/>
    <property type="project" value="EnsemblFungi"/>
</dbReference>
<dbReference type="eggNOG" id="ENOG502QVMS">
    <property type="taxonomic scope" value="Eukaryota"/>
</dbReference>
<dbReference type="STRING" id="619300.G3ALQ6"/>
<dbReference type="OrthoDB" id="10052321at2759"/>
<name>G3ALQ6_SPAPN</name>
<evidence type="ECO:0000313" key="2">
    <source>
        <dbReference type="Proteomes" id="UP000000709"/>
    </source>
</evidence>
<reference evidence="1 2" key="1">
    <citation type="journal article" date="2011" name="Proc. Natl. Acad. Sci. U.S.A.">
        <title>Comparative genomics of xylose-fermenting fungi for enhanced biofuel production.</title>
        <authorList>
            <person name="Wohlbach D.J."/>
            <person name="Kuo A."/>
            <person name="Sato T.K."/>
            <person name="Potts K.M."/>
            <person name="Salamov A.A."/>
            <person name="LaButti K.M."/>
            <person name="Sun H."/>
            <person name="Clum A."/>
            <person name="Pangilinan J.L."/>
            <person name="Lindquist E.A."/>
            <person name="Lucas S."/>
            <person name="Lapidus A."/>
            <person name="Jin M."/>
            <person name="Gunawan C."/>
            <person name="Balan V."/>
            <person name="Dale B.E."/>
            <person name="Jeffries T.W."/>
            <person name="Zinkel R."/>
            <person name="Barry K.W."/>
            <person name="Grigoriev I.V."/>
            <person name="Gasch A.P."/>
        </authorList>
    </citation>
    <scope>NUCLEOTIDE SEQUENCE [LARGE SCALE GENOMIC DNA]</scope>
    <source>
        <strain evidence="2">NRRL Y-27907 / 11-Y1</strain>
    </source>
</reference>
<dbReference type="GO" id="GO:0032543">
    <property type="term" value="P:mitochondrial translation"/>
    <property type="evidence" value="ECO:0007669"/>
    <property type="project" value="TreeGrafter"/>
</dbReference>
<dbReference type="GO" id="GO:0003735">
    <property type="term" value="F:structural constituent of ribosome"/>
    <property type="evidence" value="ECO:0007669"/>
    <property type="project" value="EnsemblFungi"/>
</dbReference>
<sequence>MLARQLTTESSSLVREFSTSSIAHARKSFRKDVSHHKNMVKFFGPKNIVGEYHKNIYYYPNQSNRPNYIDPQTNPVVGQRGTFENTSRSVRSRNPSIHPFPHNVNTKTNLMLSDFLKDEIVRDVRENGLHIQEVSHKYGINQLRVEAVLKLRAVEESFNETSGLDAQEKKDLQHFADVMKRMFPLYQGGNNGDNLTEIPTPKKMLQQRFLTIAESQPFGPLDAAKVLDLEPAVDTLKELSKVKSKEEREKEVSSKKETMIQSYLNLFLKKVKTSGSVMVSLEEIERRIEGLGLIVPVKWFTLYKLLKLVYI</sequence>
<dbReference type="Proteomes" id="UP000000709">
    <property type="component" value="Unassembled WGS sequence"/>
</dbReference>
<dbReference type="PANTHER" id="PTHR28158">
    <property type="entry name" value="37S RIBOSOMAL PROTEIN S35, MITOCHONDRIAL"/>
    <property type="match status" value="1"/>
</dbReference>
<dbReference type="HOGENOM" id="CLU_842157_0_0_1"/>